<reference evidence="1 2" key="1">
    <citation type="submission" date="2019-02" db="EMBL/GenBank/DDBJ databases">
        <title>Complete Genome Sequence of Desulfovibrio desulfuricans IC1, a Sulfonate Utilizing Anaerobe.</title>
        <authorList>
            <person name="Day L.A."/>
            <person name="De Leon K.B."/>
            <person name="Wall J.D."/>
        </authorList>
    </citation>
    <scope>NUCLEOTIDE SEQUENCE [LARGE SCALE GENOMIC DNA]</scope>
    <source>
        <strain evidence="1 2">IC1</strain>
    </source>
</reference>
<dbReference type="AlphaFoldDB" id="A0A4P7UPQ9"/>
<protein>
    <submittedName>
        <fullName evidence="1">Uncharacterized protein</fullName>
    </submittedName>
</protein>
<dbReference type="RefSeq" id="WP_136400922.1">
    <property type="nucleotide sequence ID" value="NZ_CP036295.1"/>
</dbReference>
<dbReference type="EMBL" id="CP036295">
    <property type="protein sequence ID" value="QCC86881.1"/>
    <property type="molecule type" value="Genomic_DNA"/>
</dbReference>
<evidence type="ECO:0000313" key="2">
    <source>
        <dbReference type="Proteomes" id="UP000297065"/>
    </source>
</evidence>
<accession>A0A4P7UPQ9</accession>
<dbReference type="Proteomes" id="UP000297065">
    <property type="component" value="Chromosome"/>
</dbReference>
<name>A0A4P7UPQ9_DESDE</name>
<proteinExistence type="predicted"/>
<sequence length="67" mass="7568">MSFVTGQAPAVASFAEQLPWDGVPYFRPGSQSHAAAYITYKTYKSQMTVEKRLFPVLDFTIFEGHIH</sequence>
<evidence type="ECO:0000313" key="1">
    <source>
        <dbReference type="EMBL" id="QCC86881.1"/>
    </source>
</evidence>
<gene>
    <name evidence="1" type="ORF">DDIC_13545</name>
</gene>
<organism evidence="1 2">
    <name type="scientific">Desulfovibrio desulfuricans</name>
    <dbReference type="NCBI Taxonomy" id="876"/>
    <lineage>
        <taxon>Bacteria</taxon>
        <taxon>Pseudomonadati</taxon>
        <taxon>Thermodesulfobacteriota</taxon>
        <taxon>Desulfovibrionia</taxon>
        <taxon>Desulfovibrionales</taxon>
        <taxon>Desulfovibrionaceae</taxon>
        <taxon>Desulfovibrio</taxon>
    </lineage>
</organism>